<accession>A0ABR0FWI8</accession>
<dbReference type="PROSITE" id="PS50893">
    <property type="entry name" value="ABC_TRANSPORTER_2"/>
    <property type="match status" value="1"/>
</dbReference>
<dbReference type="SMART" id="SM00382">
    <property type="entry name" value="AAA"/>
    <property type="match status" value="2"/>
</dbReference>
<proteinExistence type="predicted"/>
<dbReference type="SUPFAM" id="SSF52540">
    <property type="entry name" value="P-loop containing nucleoside triphosphate hydrolases"/>
    <property type="match status" value="2"/>
</dbReference>
<evidence type="ECO:0000313" key="5">
    <source>
        <dbReference type="EMBL" id="KAK4647315.1"/>
    </source>
</evidence>
<evidence type="ECO:0000313" key="6">
    <source>
        <dbReference type="Proteomes" id="UP001322138"/>
    </source>
</evidence>
<evidence type="ECO:0000259" key="4">
    <source>
        <dbReference type="PROSITE" id="PS50893"/>
    </source>
</evidence>
<feature type="domain" description="ABC transporter" evidence="4">
    <location>
        <begin position="46"/>
        <end position="308"/>
    </location>
</feature>
<dbReference type="Pfam" id="PF00005">
    <property type="entry name" value="ABC_tran"/>
    <property type="match status" value="2"/>
</dbReference>
<name>A0ABR0FWI8_9PEZI</name>
<keyword evidence="6" id="KW-1185">Reference proteome</keyword>
<organism evidence="5 6">
    <name type="scientific">Podospora bellae-mahoneyi</name>
    <dbReference type="NCBI Taxonomy" id="2093777"/>
    <lineage>
        <taxon>Eukaryota</taxon>
        <taxon>Fungi</taxon>
        <taxon>Dikarya</taxon>
        <taxon>Ascomycota</taxon>
        <taxon>Pezizomycotina</taxon>
        <taxon>Sordariomycetes</taxon>
        <taxon>Sordariomycetidae</taxon>
        <taxon>Sordariales</taxon>
        <taxon>Podosporaceae</taxon>
        <taxon>Podospora</taxon>
    </lineage>
</organism>
<keyword evidence="2" id="KW-0067">ATP-binding</keyword>
<dbReference type="GeneID" id="87895173"/>
<dbReference type="Gene3D" id="3.40.50.300">
    <property type="entry name" value="P-loop containing nucleotide triphosphate hydrolases"/>
    <property type="match status" value="2"/>
</dbReference>
<dbReference type="InterPro" id="IPR003593">
    <property type="entry name" value="AAA+_ATPase"/>
</dbReference>
<protein>
    <recommendedName>
        <fullName evidence="4">ABC transporter domain-containing protein</fullName>
    </recommendedName>
</protein>
<dbReference type="RefSeq" id="XP_062736291.1">
    <property type="nucleotide sequence ID" value="XM_062875691.1"/>
</dbReference>
<evidence type="ECO:0000256" key="2">
    <source>
        <dbReference type="ARBA" id="ARBA00022840"/>
    </source>
</evidence>
<dbReference type="PANTHER" id="PTHR43514">
    <property type="entry name" value="ABC TRANSPORTER I FAMILY MEMBER 10"/>
    <property type="match status" value="1"/>
</dbReference>
<gene>
    <name evidence="5" type="ORF">QC761_124340</name>
</gene>
<dbReference type="InterPro" id="IPR027417">
    <property type="entry name" value="P-loop_NTPase"/>
</dbReference>
<keyword evidence="1" id="KW-0547">Nucleotide-binding</keyword>
<evidence type="ECO:0000256" key="3">
    <source>
        <dbReference type="SAM" id="MobiDB-lite"/>
    </source>
</evidence>
<sequence length="621" mass="69284">MRVPPPPFVKRLTSPPVINIKSGATFFRRHPSSLPPPHQRAHLQPHKNDNPPLFKGISFQVPSHLSQSPQQNESSWVVVGPSRSGKTTFLQMLRGELHCSPISARTWPWLTQHNLTPQTAIKYVGFNGKGISEVTTSAYLSARYESLREDTDFSLKEYLLGQTQFNLGHIPGEHVISQHLFDKVVKDLSLVELLDTPVAFLSNGQSRRAAIAKALMAEPEVLLLDEPFVGLDPGASRALSVMLKTLAERASPRVVISCRPQDPLPGWIQRVVYLEGAGEVAIAGQLEIEGAEDAFVKEAGGRSQVEIITDADEGALGEPLVEMNGCKVRYGNKVALGNWDGGLHWTVRRGQRWGVFGPNGSGKTTIVALLCSDHPQTYSLPIKLFGRNRMPEPGSGERPLTFWDIQSRIGHSSPEIHKHMPRGLNVQQVLESAWADTFKGVPKLDEDAKQKVKATLRWFEKELNPRYSKDKDGPRDDVAWAQDYLFGGLSFSAQRVLLFLRAIIKHPDIVVLDEAFSGMDEYVRDKCMLFLACGEEKAYAADRTVVEHPAPEKIKLKGLGEDQALICISHVKEEVPDCVKEWLCLPEPNMGLPARFGQLEKPLRTDEDTWMHTIWGLKRRN</sequence>
<reference evidence="5 6" key="1">
    <citation type="journal article" date="2023" name="bioRxiv">
        <title>High-quality genome assemblies of four members of thePodospora anserinaspecies complex.</title>
        <authorList>
            <person name="Ament-Velasquez S.L."/>
            <person name="Vogan A.A."/>
            <person name="Wallerman O."/>
            <person name="Hartmann F."/>
            <person name="Gautier V."/>
            <person name="Silar P."/>
            <person name="Giraud T."/>
            <person name="Johannesson H."/>
        </authorList>
    </citation>
    <scope>NUCLEOTIDE SEQUENCE [LARGE SCALE GENOMIC DNA]</scope>
    <source>
        <strain evidence="5 6">CBS 112042</strain>
    </source>
</reference>
<evidence type="ECO:0000256" key="1">
    <source>
        <dbReference type="ARBA" id="ARBA00022741"/>
    </source>
</evidence>
<dbReference type="Proteomes" id="UP001322138">
    <property type="component" value="Unassembled WGS sequence"/>
</dbReference>
<dbReference type="EMBL" id="JAFFGZ010000002">
    <property type="protein sequence ID" value="KAK4647315.1"/>
    <property type="molecule type" value="Genomic_DNA"/>
</dbReference>
<dbReference type="InterPro" id="IPR003439">
    <property type="entry name" value="ABC_transporter-like_ATP-bd"/>
</dbReference>
<comment type="caution">
    <text evidence="5">The sequence shown here is derived from an EMBL/GenBank/DDBJ whole genome shotgun (WGS) entry which is preliminary data.</text>
</comment>
<feature type="region of interest" description="Disordered" evidence="3">
    <location>
        <begin position="28"/>
        <end position="55"/>
    </location>
</feature>
<dbReference type="PANTHER" id="PTHR43514:SF4">
    <property type="entry name" value="ABC TRANSPORTER I FAMILY MEMBER 10"/>
    <property type="match status" value="1"/>
</dbReference>
<dbReference type="InterPro" id="IPR050334">
    <property type="entry name" value="Molybdenum_import_ModC"/>
</dbReference>